<evidence type="ECO:0000313" key="2">
    <source>
        <dbReference type="EMBL" id="RWR98141.1"/>
    </source>
</evidence>
<dbReference type="EMBL" id="QPKB01000627">
    <property type="protein sequence ID" value="RWR98141.1"/>
    <property type="molecule type" value="Genomic_DNA"/>
</dbReference>
<dbReference type="Pfam" id="PF03936">
    <property type="entry name" value="Terpene_synth_C"/>
    <property type="match status" value="1"/>
</dbReference>
<sequence length="138" mass="15682">MKICFLALYNTTNQMGYEILKDQGKSTSFHTYRKRGYKPSLEEYLNNGWVSSSGPVILVHAFLLSKLPNSNTSVGWFWTKTQEANVPKWMLAIISKTSFLVVGKKLNEEVRTASPYPPHFIKLCLESCKGSPLHLPAW</sequence>
<gene>
    <name evidence="2" type="ORF">CKAN_02764300</name>
</gene>
<dbReference type="Proteomes" id="UP000283530">
    <property type="component" value="Unassembled WGS sequence"/>
</dbReference>
<keyword evidence="3" id="KW-1185">Reference proteome</keyword>
<feature type="domain" description="Terpene synthase metal-binding" evidence="1">
    <location>
        <begin position="1"/>
        <end position="79"/>
    </location>
</feature>
<dbReference type="AlphaFoldDB" id="A0A443Q520"/>
<comment type="caution">
    <text evidence="2">The sequence shown here is derived from an EMBL/GenBank/DDBJ whole genome shotgun (WGS) entry which is preliminary data.</text>
</comment>
<dbReference type="InterPro" id="IPR008949">
    <property type="entry name" value="Isoprenoid_synthase_dom_sf"/>
</dbReference>
<reference evidence="2 3" key="1">
    <citation type="journal article" date="2019" name="Nat. Plants">
        <title>Stout camphor tree genome fills gaps in understanding of flowering plant genome evolution.</title>
        <authorList>
            <person name="Chaw S.M."/>
            <person name="Liu Y.C."/>
            <person name="Wu Y.W."/>
            <person name="Wang H.Y."/>
            <person name="Lin C.I."/>
            <person name="Wu C.S."/>
            <person name="Ke H.M."/>
            <person name="Chang L.Y."/>
            <person name="Hsu C.Y."/>
            <person name="Yang H.T."/>
            <person name="Sudianto E."/>
            <person name="Hsu M.H."/>
            <person name="Wu K.P."/>
            <person name="Wang L.N."/>
            <person name="Leebens-Mack J.H."/>
            <person name="Tsai I.J."/>
        </authorList>
    </citation>
    <scope>NUCLEOTIDE SEQUENCE [LARGE SCALE GENOMIC DNA]</scope>
    <source>
        <strain evidence="3">cv. Chaw 1501</strain>
        <tissue evidence="2">Young leaves</tissue>
    </source>
</reference>
<dbReference type="Gene3D" id="1.10.600.10">
    <property type="entry name" value="Farnesyl Diphosphate Synthase"/>
    <property type="match status" value="1"/>
</dbReference>
<dbReference type="OrthoDB" id="1936865at2759"/>
<accession>A0A443Q520</accession>
<protein>
    <submittedName>
        <fullName evidence="2">E-beta-ocimene/myrcene synthase</fullName>
    </submittedName>
</protein>
<name>A0A443Q520_9MAGN</name>
<evidence type="ECO:0000313" key="3">
    <source>
        <dbReference type="Proteomes" id="UP000283530"/>
    </source>
</evidence>
<evidence type="ECO:0000259" key="1">
    <source>
        <dbReference type="Pfam" id="PF03936"/>
    </source>
</evidence>
<dbReference type="InterPro" id="IPR005630">
    <property type="entry name" value="Terpene_synthase_metal-bd"/>
</dbReference>
<dbReference type="SUPFAM" id="SSF48576">
    <property type="entry name" value="Terpenoid synthases"/>
    <property type="match status" value="1"/>
</dbReference>
<dbReference type="GO" id="GO:0010333">
    <property type="term" value="F:terpene synthase activity"/>
    <property type="evidence" value="ECO:0007669"/>
    <property type="project" value="InterPro"/>
</dbReference>
<organism evidence="2 3">
    <name type="scientific">Cinnamomum micranthum f. kanehirae</name>
    <dbReference type="NCBI Taxonomy" id="337451"/>
    <lineage>
        <taxon>Eukaryota</taxon>
        <taxon>Viridiplantae</taxon>
        <taxon>Streptophyta</taxon>
        <taxon>Embryophyta</taxon>
        <taxon>Tracheophyta</taxon>
        <taxon>Spermatophyta</taxon>
        <taxon>Magnoliopsida</taxon>
        <taxon>Magnoliidae</taxon>
        <taxon>Laurales</taxon>
        <taxon>Lauraceae</taxon>
        <taxon>Cinnamomum</taxon>
    </lineage>
</organism>
<proteinExistence type="predicted"/>
<dbReference type="GO" id="GO:0000287">
    <property type="term" value="F:magnesium ion binding"/>
    <property type="evidence" value="ECO:0007669"/>
    <property type="project" value="InterPro"/>
</dbReference>